<dbReference type="PANTHER" id="PTHR22734:SF2">
    <property type="entry name" value="U3 SMALL NUCLEOLAR RIBONUCLEOPROTEIN PROTEIN IMP4"/>
    <property type="match status" value="1"/>
</dbReference>
<dbReference type="SUPFAM" id="SSF52954">
    <property type="entry name" value="Class II aaRS ABD-related"/>
    <property type="match status" value="1"/>
</dbReference>
<dbReference type="GO" id="GO:0042274">
    <property type="term" value="P:ribosomal small subunit biogenesis"/>
    <property type="evidence" value="ECO:0007669"/>
    <property type="project" value="UniProtKB-ARBA"/>
</dbReference>
<dbReference type="Proteomes" id="UP001295684">
    <property type="component" value="Unassembled WGS sequence"/>
</dbReference>
<comment type="caution">
    <text evidence="2">The sequence shown here is derived from an EMBL/GenBank/DDBJ whole genome shotgun (WGS) entry which is preliminary data.</text>
</comment>
<dbReference type="SMART" id="SM00879">
    <property type="entry name" value="Brix"/>
    <property type="match status" value="1"/>
</dbReference>
<dbReference type="GO" id="GO:0030515">
    <property type="term" value="F:snoRNA binding"/>
    <property type="evidence" value="ECO:0007669"/>
    <property type="project" value="TreeGrafter"/>
</dbReference>
<reference evidence="2" key="1">
    <citation type="submission" date="2023-07" db="EMBL/GenBank/DDBJ databases">
        <authorList>
            <consortium name="AG Swart"/>
            <person name="Singh M."/>
            <person name="Singh A."/>
            <person name="Seah K."/>
            <person name="Emmerich C."/>
        </authorList>
    </citation>
    <scope>NUCLEOTIDE SEQUENCE</scope>
    <source>
        <strain evidence="2">DP1</strain>
    </source>
</reference>
<evidence type="ECO:0000313" key="3">
    <source>
        <dbReference type="Proteomes" id="UP001295684"/>
    </source>
</evidence>
<dbReference type="GO" id="GO:0005654">
    <property type="term" value="C:nucleoplasm"/>
    <property type="evidence" value="ECO:0007669"/>
    <property type="project" value="UniProtKB-ARBA"/>
</dbReference>
<dbReference type="PANTHER" id="PTHR22734">
    <property type="entry name" value="U3 SMALL NUCLEOLAR RIBONUCLEOPROTEIN PROTEIN IMP4"/>
    <property type="match status" value="1"/>
</dbReference>
<dbReference type="InterPro" id="IPR007109">
    <property type="entry name" value="Brix"/>
</dbReference>
<keyword evidence="3" id="KW-1185">Reference proteome</keyword>
<dbReference type="FunFam" id="3.40.50.10480:FF:000001">
    <property type="entry name" value="IMP4, U3 small nucleolar ribonucleoprotein"/>
    <property type="match status" value="1"/>
</dbReference>
<dbReference type="GO" id="GO:0042134">
    <property type="term" value="F:rRNA primary transcript binding"/>
    <property type="evidence" value="ECO:0007669"/>
    <property type="project" value="InterPro"/>
</dbReference>
<gene>
    <name evidence="2" type="ORF">ECRASSUSDP1_LOCUS18646</name>
</gene>
<sequence length="284" mass="33510">MIRKNIRLRKEYLFKKQKEIKDTEKKLAVKKAIEEDRAVPFELRHEEKELRHQLENDDDNTLVKRSHIDDEYEEAKYKDPKVMITTSRSPSSRLMNFQKELRLIVPNSIRVNRGAYVIKGLVKICQENDISDMIILHEHRGEPDGMIVCHLPFGPTAYFGLNNVILRHDLKERPATMSEAFPHLIFDNFQTRLGDRISDILKYIFPLPKVDSKRLMTFSNSDDYISFRHHVYEKEGEEVKLKELGPRFELKPYQISLGTVDQPNAKKEWVLRPYMNTSKKRTAL</sequence>
<dbReference type="InterPro" id="IPR044281">
    <property type="entry name" value="IMP4/RPF1"/>
</dbReference>
<accession>A0AAD1XQH6</accession>
<dbReference type="Gene3D" id="3.40.50.10480">
    <property type="entry name" value="Probable brix-domain ribosomal biogenesis protein"/>
    <property type="match status" value="1"/>
</dbReference>
<dbReference type="EMBL" id="CAMPGE010018893">
    <property type="protein sequence ID" value="CAI2377263.1"/>
    <property type="molecule type" value="Genomic_DNA"/>
</dbReference>
<proteinExistence type="predicted"/>
<dbReference type="GO" id="GO:0032040">
    <property type="term" value="C:small-subunit processome"/>
    <property type="evidence" value="ECO:0007669"/>
    <property type="project" value="TreeGrafter"/>
</dbReference>
<evidence type="ECO:0000313" key="2">
    <source>
        <dbReference type="EMBL" id="CAI2377263.1"/>
    </source>
</evidence>
<dbReference type="GO" id="GO:0006364">
    <property type="term" value="P:rRNA processing"/>
    <property type="evidence" value="ECO:0007669"/>
    <property type="project" value="InterPro"/>
</dbReference>
<dbReference type="Pfam" id="PF04427">
    <property type="entry name" value="Brix"/>
    <property type="match status" value="1"/>
</dbReference>
<dbReference type="GO" id="GO:0034457">
    <property type="term" value="C:Mpp10 complex"/>
    <property type="evidence" value="ECO:0007669"/>
    <property type="project" value="UniProtKB-ARBA"/>
</dbReference>
<evidence type="ECO:0000259" key="1">
    <source>
        <dbReference type="PROSITE" id="PS50833"/>
    </source>
</evidence>
<protein>
    <recommendedName>
        <fullName evidence="1">Brix domain-containing protein</fullName>
    </recommendedName>
</protein>
<dbReference type="PROSITE" id="PS50833">
    <property type="entry name" value="BRIX"/>
    <property type="match status" value="1"/>
</dbReference>
<dbReference type="AlphaFoldDB" id="A0AAD1XQH6"/>
<name>A0AAD1XQH6_EUPCR</name>
<organism evidence="2 3">
    <name type="scientific">Euplotes crassus</name>
    <dbReference type="NCBI Taxonomy" id="5936"/>
    <lineage>
        <taxon>Eukaryota</taxon>
        <taxon>Sar</taxon>
        <taxon>Alveolata</taxon>
        <taxon>Ciliophora</taxon>
        <taxon>Intramacronucleata</taxon>
        <taxon>Spirotrichea</taxon>
        <taxon>Hypotrichia</taxon>
        <taxon>Euplotida</taxon>
        <taxon>Euplotidae</taxon>
        <taxon>Moneuplotes</taxon>
    </lineage>
</organism>
<feature type="domain" description="Brix" evidence="1">
    <location>
        <begin position="80"/>
        <end position="261"/>
    </location>
</feature>